<dbReference type="InterPro" id="IPR003615">
    <property type="entry name" value="HNH_nuc"/>
</dbReference>
<dbReference type="RefSeq" id="WP_116225712.1">
    <property type="nucleotide sequence ID" value="NZ_AP018437.1"/>
</dbReference>
<feature type="domain" description="HNH" evidence="1">
    <location>
        <begin position="21"/>
        <end position="63"/>
    </location>
</feature>
<accession>A0A347ZW64</accession>
<protein>
    <submittedName>
        <fullName evidence="2">HNH endonuclease</fullName>
    </submittedName>
</protein>
<dbReference type="EMBL" id="QUMS01000003">
    <property type="protein sequence ID" value="REG07241.1"/>
    <property type="molecule type" value="Genomic_DNA"/>
</dbReference>
<proteinExistence type="predicted"/>
<keyword evidence="2" id="KW-0378">Hydrolase</keyword>
<name>A0A347ZW64_9CHLR</name>
<gene>
    <name evidence="2" type="ORF">DFR64_2446</name>
</gene>
<dbReference type="GO" id="GO:0003676">
    <property type="term" value="F:nucleic acid binding"/>
    <property type="evidence" value="ECO:0007669"/>
    <property type="project" value="InterPro"/>
</dbReference>
<keyword evidence="3" id="KW-1185">Reference proteome</keyword>
<reference evidence="2 3" key="1">
    <citation type="submission" date="2018-08" db="EMBL/GenBank/DDBJ databases">
        <title>Genomic Encyclopedia of Type Strains, Phase IV (KMG-IV): sequencing the most valuable type-strain genomes for metagenomic binning, comparative biology and taxonomic classification.</title>
        <authorList>
            <person name="Goeker M."/>
        </authorList>
    </citation>
    <scope>NUCLEOTIDE SEQUENCE [LARGE SCALE GENOMIC DNA]</scope>
    <source>
        <strain evidence="2 3">DSM 23923</strain>
    </source>
</reference>
<comment type="caution">
    <text evidence="2">The sequence shown here is derived from an EMBL/GenBank/DDBJ whole genome shotgun (WGS) entry which is preliminary data.</text>
</comment>
<sequence>MAKEFSEDTKNKVLLWSDRHCCLCKKACGVDIQVHHIIPKEKKGTGVIDNAIPLCYDCHAKVHYSSLQGNSIKPNELKRRRDQIYEEFTHHLLSPVMFLLTQRGGREFPSIGFDIRNTGNTYPIGVRVDLYAYAKRKEIHFKKGENGYYSGRHIWNLNPGKGFINANFILPDYMMPVGFTELTAEEQSSYKLQIRIKLTIIDILEREHELLPEGFIYSPTIQSEQKWYAEP</sequence>
<dbReference type="Proteomes" id="UP000256388">
    <property type="component" value="Unassembled WGS sequence"/>
</dbReference>
<organism evidence="2 3">
    <name type="scientific">Pelolinea submarina</name>
    <dbReference type="NCBI Taxonomy" id="913107"/>
    <lineage>
        <taxon>Bacteria</taxon>
        <taxon>Bacillati</taxon>
        <taxon>Chloroflexota</taxon>
        <taxon>Anaerolineae</taxon>
        <taxon>Anaerolineales</taxon>
        <taxon>Anaerolineaceae</taxon>
        <taxon>Pelolinea</taxon>
    </lineage>
</organism>
<dbReference type="Pfam" id="PF01844">
    <property type="entry name" value="HNH"/>
    <property type="match status" value="1"/>
</dbReference>
<evidence type="ECO:0000259" key="1">
    <source>
        <dbReference type="Pfam" id="PF01844"/>
    </source>
</evidence>
<dbReference type="GO" id="GO:0004519">
    <property type="term" value="F:endonuclease activity"/>
    <property type="evidence" value="ECO:0007669"/>
    <property type="project" value="UniProtKB-KW"/>
</dbReference>
<dbReference type="Gene3D" id="1.10.30.50">
    <property type="match status" value="1"/>
</dbReference>
<dbReference type="CDD" id="cd00085">
    <property type="entry name" value="HNHc"/>
    <property type="match status" value="1"/>
</dbReference>
<dbReference type="InterPro" id="IPR002711">
    <property type="entry name" value="HNH"/>
</dbReference>
<dbReference type="GO" id="GO:0008270">
    <property type="term" value="F:zinc ion binding"/>
    <property type="evidence" value="ECO:0007669"/>
    <property type="project" value="InterPro"/>
</dbReference>
<keyword evidence="2" id="KW-0255">Endonuclease</keyword>
<evidence type="ECO:0000313" key="2">
    <source>
        <dbReference type="EMBL" id="REG07241.1"/>
    </source>
</evidence>
<evidence type="ECO:0000313" key="3">
    <source>
        <dbReference type="Proteomes" id="UP000256388"/>
    </source>
</evidence>
<dbReference type="AlphaFoldDB" id="A0A347ZW64"/>
<keyword evidence="2" id="KW-0540">Nuclease</keyword>
<dbReference type="OrthoDB" id="145457at2"/>